<keyword evidence="2" id="KW-1185">Reference proteome</keyword>
<protein>
    <submittedName>
        <fullName evidence="1">Uncharacterized protein</fullName>
    </submittedName>
</protein>
<dbReference type="EMBL" id="JAJSOF020000027">
    <property type="protein sequence ID" value="KAJ4434063.1"/>
    <property type="molecule type" value="Genomic_DNA"/>
</dbReference>
<evidence type="ECO:0000313" key="1">
    <source>
        <dbReference type="EMBL" id="KAJ4434063.1"/>
    </source>
</evidence>
<accession>A0ABQ8SJ93</accession>
<sequence>MQTSVIKTRVHWLTLRPCVHPSTRSVIMTHIVPTSGIFQRSMMEVYRRKRAVFTYLIYKNYLKRTERRFWEHPLVAKRFLQGTFTTMFTELREGDTKFFNYFRMSIKSFDELACRISDVIKSEDTVMRLAIPPLEILHRALTLVCIGPKTSHYARRSSARRYFDDPTLNVVTLCKSFQQNYFEQKGKNLSMKYQTYHQFFRQNRCCSFRKLRSDICDYCRETELMLNVNPNDRLWESS</sequence>
<name>A0ABQ8SJ93_PERAM</name>
<evidence type="ECO:0000313" key="2">
    <source>
        <dbReference type="Proteomes" id="UP001148838"/>
    </source>
</evidence>
<proteinExistence type="predicted"/>
<comment type="caution">
    <text evidence="1">The sequence shown here is derived from an EMBL/GenBank/DDBJ whole genome shotgun (WGS) entry which is preliminary data.</text>
</comment>
<dbReference type="Proteomes" id="UP001148838">
    <property type="component" value="Unassembled WGS sequence"/>
</dbReference>
<organism evidence="1 2">
    <name type="scientific">Periplaneta americana</name>
    <name type="common">American cockroach</name>
    <name type="synonym">Blatta americana</name>
    <dbReference type="NCBI Taxonomy" id="6978"/>
    <lineage>
        <taxon>Eukaryota</taxon>
        <taxon>Metazoa</taxon>
        <taxon>Ecdysozoa</taxon>
        <taxon>Arthropoda</taxon>
        <taxon>Hexapoda</taxon>
        <taxon>Insecta</taxon>
        <taxon>Pterygota</taxon>
        <taxon>Neoptera</taxon>
        <taxon>Polyneoptera</taxon>
        <taxon>Dictyoptera</taxon>
        <taxon>Blattodea</taxon>
        <taxon>Blattoidea</taxon>
        <taxon>Blattidae</taxon>
        <taxon>Blattinae</taxon>
        <taxon>Periplaneta</taxon>
    </lineage>
</organism>
<reference evidence="1 2" key="1">
    <citation type="journal article" date="2022" name="Allergy">
        <title>Genome assembly and annotation of Periplaneta americana reveal a comprehensive cockroach allergen profile.</title>
        <authorList>
            <person name="Wang L."/>
            <person name="Xiong Q."/>
            <person name="Saelim N."/>
            <person name="Wang L."/>
            <person name="Nong W."/>
            <person name="Wan A.T."/>
            <person name="Shi M."/>
            <person name="Liu X."/>
            <person name="Cao Q."/>
            <person name="Hui J.H.L."/>
            <person name="Sookrung N."/>
            <person name="Leung T.F."/>
            <person name="Tungtrongchitr A."/>
            <person name="Tsui S.K.W."/>
        </authorList>
    </citation>
    <scope>NUCLEOTIDE SEQUENCE [LARGE SCALE GENOMIC DNA]</scope>
    <source>
        <strain evidence="1">PWHHKU_190912</strain>
    </source>
</reference>
<gene>
    <name evidence="1" type="ORF">ANN_16382</name>
</gene>